<gene>
    <name evidence="1" type="ORF">Microterr_14540</name>
</gene>
<evidence type="ECO:0008006" key="3">
    <source>
        <dbReference type="Google" id="ProtNLM"/>
    </source>
</evidence>
<name>A0ABM8DYW2_9MICO</name>
<dbReference type="InterPro" id="IPR018561">
    <property type="entry name" value="AosR"/>
</dbReference>
<evidence type="ECO:0000313" key="1">
    <source>
        <dbReference type="EMBL" id="BDV30794.1"/>
    </source>
</evidence>
<dbReference type="Proteomes" id="UP001317779">
    <property type="component" value="Chromosome"/>
</dbReference>
<proteinExistence type="predicted"/>
<organism evidence="1 2">
    <name type="scientific">Microbacterium terricola</name>
    <dbReference type="NCBI Taxonomy" id="344163"/>
    <lineage>
        <taxon>Bacteria</taxon>
        <taxon>Bacillati</taxon>
        <taxon>Actinomycetota</taxon>
        <taxon>Actinomycetes</taxon>
        <taxon>Micrococcales</taxon>
        <taxon>Microbacteriaceae</taxon>
        <taxon>Microbacterium</taxon>
    </lineage>
</organism>
<accession>A0ABM8DYW2</accession>
<keyword evidence="2" id="KW-1185">Reference proteome</keyword>
<dbReference type="Pfam" id="PF09438">
    <property type="entry name" value="DUF2017"/>
    <property type="match status" value="1"/>
</dbReference>
<dbReference type="RefSeq" id="WP_263798627.1">
    <property type="nucleotide sequence ID" value="NZ_AP027141.1"/>
</dbReference>
<reference evidence="1 2" key="1">
    <citation type="submission" date="2022-12" db="EMBL/GenBank/DDBJ databases">
        <title>Microbacterium terricola strain KV-448 chromosome, complete genome.</title>
        <authorList>
            <person name="Oshima T."/>
            <person name="Moriya T."/>
            <person name="Bessho Y."/>
        </authorList>
    </citation>
    <scope>NUCLEOTIDE SEQUENCE [LARGE SCALE GENOMIC DNA]</scope>
    <source>
        <strain evidence="1 2">KV-448</strain>
    </source>
</reference>
<protein>
    <recommendedName>
        <fullName evidence="3">DUF2017 domain-containing protein</fullName>
    </recommendedName>
</protein>
<dbReference type="EMBL" id="AP027141">
    <property type="protein sequence ID" value="BDV30794.1"/>
    <property type="molecule type" value="Genomic_DNA"/>
</dbReference>
<sequence>MSTPPPVVLELSRLEATHLSGLVGQFAELLAGAAASDRRDPAFERLSPDAYPDDPEAGREFRALTEGDLRDGRIADAALVQQSLADAADLNDVEQDDPRLLEERSIVLDPDGVRAWLRTLAAIRLVLATRLGIDEDDHHADGDPRFGIYDWVGYRLDGLVRAIDRP</sequence>
<evidence type="ECO:0000313" key="2">
    <source>
        <dbReference type="Proteomes" id="UP001317779"/>
    </source>
</evidence>